<dbReference type="EMBL" id="BARU01025546">
    <property type="protein sequence ID" value="GAH67706.1"/>
    <property type="molecule type" value="Genomic_DNA"/>
</dbReference>
<organism evidence="1">
    <name type="scientific">marine sediment metagenome</name>
    <dbReference type="NCBI Taxonomy" id="412755"/>
    <lineage>
        <taxon>unclassified sequences</taxon>
        <taxon>metagenomes</taxon>
        <taxon>ecological metagenomes</taxon>
    </lineage>
</organism>
<proteinExistence type="predicted"/>
<feature type="non-terminal residue" evidence="1">
    <location>
        <position position="273"/>
    </location>
</feature>
<name>X1HBY6_9ZZZZ</name>
<comment type="caution">
    <text evidence="1">The sequence shown here is derived from an EMBL/GenBank/DDBJ whole genome shotgun (WGS) entry which is preliminary data.</text>
</comment>
<dbReference type="Gene3D" id="2.60.120.260">
    <property type="entry name" value="Galactose-binding domain-like"/>
    <property type="match status" value="1"/>
</dbReference>
<evidence type="ECO:0008006" key="2">
    <source>
        <dbReference type="Google" id="ProtNLM"/>
    </source>
</evidence>
<reference evidence="1" key="1">
    <citation type="journal article" date="2014" name="Front. Microbiol.">
        <title>High frequency of phylogenetically diverse reductive dehalogenase-homologous genes in deep subseafloor sedimentary metagenomes.</title>
        <authorList>
            <person name="Kawai M."/>
            <person name="Futagami T."/>
            <person name="Toyoda A."/>
            <person name="Takaki Y."/>
            <person name="Nishi S."/>
            <person name="Hori S."/>
            <person name="Arai W."/>
            <person name="Tsubouchi T."/>
            <person name="Morono Y."/>
            <person name="Uchiyama I."/>
            <person name="Ito T."/>
            <person name="Fujiyama A."/>
            <person name="Inagaki F."/>
            <person name="Takami H."/>
        </authorList>
    </citation>
    <scope>NUCLEOTIDE SEQUENCE</scope>
    <source>
        <strain evidence="1">Expedition CK06-06</strain>
    </source>
</reference>
<gene>
    <name evidence="1" type="ORF">S03H2_41144</name>
</gene>
<dbReference type="AlphaFoldDB" id="X1HBY6"/>
<protein>
    <recommendedName>
        <fullName evidence="2">Malectin domain-containing protein</fullName>
    </recommendedName>
</protein>
<sequence length="273" mass="30710">GTIAVWEDLLLATASPINIPLTDKPVRTKLPENMQSIIDKGADWQYLAGTHPNSTWTQPDFSARSPKDNAETWRTSAAGFGYNYKDNKTVLKDMEDHYTVVYIRKSFSIPEPEDIHELGLVVKYDDAFIAYLNGKEVLRVDVFNGSGAKASDIEKHEHKGWEYFKIDSHRSLLREGKNVLAIEGHNRKVDSSGFTLNPYLVVLRNGKPGVNRNIKTPGLNNISRITVNADYSSGSKMLVAMDRHSGEALWKRNAEYSLRHNTIAVAANKVFYI</sequence>
<feature type="non-terminal residue" evidence="1">
    <location>
        <position position="1"/>
    </location>
</feature>
<evidence type="ECO:0000313" key="1">
    <source>
        <dbReference type="EMBL" id="GAH67706.1"/>
    </source>
</evidence>
<accession>X1HBY6</accession>